<reference evidence="1 2" key="1">
    <citation type="submission" date="2020-07" db="EMBL/GenBank/DDBJ databases">
        <title>Sequencing the genomes of 1000 actinobacteria strains.</title>
        <authorList>
            <person name="Klenk H.-P."/>
        </authorList>
    </citation>
    <scope>NUCLEOTIDE SEQUENCE [LARGE SCALE GENOMIC DNA]</scope>
    <source>
        <strain evidence="1 2">DSM 21350</strain>
    </source>
</reference>
<keyword evidence="1" id="KW-0378">Hydrolase</keyword>
<sequence length="152" mass="16711">MRRGDAFWSARFPDLFREAYVDYADARVRYTTELASQELVSRLHLVAVTPAAEIVGEVRCFAAHVADSCRERPFRPHLPHPRSLWAYAVADVRIVGEPTNPADGETVAEVLELPLAQAVAYLQEDDPVGADVVRHAHALGLVASPASPASRR</sequence>
<dbReference type="RefSeq" id="WP_179663368.1">
    <property type="nucleotide sequence ID" value="NZ_JACCBG010000001.1"/>
</dbReference>
<dbReference type="AlphaFoldDB" id="A0A7Y9JAC4"/>
<evidence type="ECO:0000313" key="1">
    <source>
        <dbReference type="EMBL" id="NYD41650.1"/>
    </source>
</evidence>
<comment type="caution">
    <text evidence="1">The sequence shown here is derived from an EMBL/GenBank/DDBJ whole genome shotgun (WGS) entry which is preliminary data.</text>
</comment>
<keyword evidence="2" id="KW-1185">Reference proteome</keyword>
<name>A0A7Y9JAC4_9ACTN</name>
<evidence type="ECO:0000313" key="2">
    <source>
        <dbReference type="Proteomes" id="UP000535511"/>
    </source>
</evidence>
<dbReference type="GO" id="GO:0035539">
    <property type="term" value="F:8-oxo-7,8-dihydrodeoxyguanosine triphosphate pyrophosphatase activity"/>
    <property type="evidence" value="ECO:0007669"/>
    <property type="project" value="UniProtKB-EC"/>
</dbReference>
<protein>
    <submittedName>
        <fullName evidence="1">8-oxo-dGTP diphosphatase</fullName>
        <ecNumber evidence="1">3.6.1.55</ecNumber>
    </submittedName>
</protein>
<accession>A0A7Y9JAC4</accession>
<gene>
    <name evidence="1" type="ORF">BJZ21_001733</name>
</gene>
<proteinExistence type="predicted"/>
<dbReference type="Proteomes" id="UP000535511">
    <property type="component" value="Unassembled WGS sequence"/>
</dbReference>
<dbReference type="EMBL" id="JACCBG010000001">
    <property type="protein sequence ID" value="NYD41650.1"/>
    <property type="molecule type" value="Genomic_DNA"/>
</dbReference>
<dbReference type="EC" id="3.6.1.55" evidence="1"/>
<organism evidence="1 2">
    <name type="scientific">Nocardioides panaciterrulae</name>
    <dbReference type="NCBI Taxonomy" id="661492"/>
    <lineage>
        <taxon>Bacteria</taxon>
        <taxon>Bacillati</taxon>
        <taxon>Actinomycetota</taxon>
        <taxon>Actinomycetes</taxon>
        <taxon>Propionibacteriales</taxon>
        <taxon>Nocardioidaceae</taxon>
        <taxon>Nocardioides</taxon>
    </lineage>
</organism>